<proteinExistence type="predicted"/>
<dbReference type="Proteomes" id="UP001207468">
    <property type="component" value="Unassembled WGS sequence"/>
</dbReference>
<name>A0ACC0U9X9_9AGAM</name>
<protein>
    <submittedName>
        <fullName evidence="1">Phospholipase D</fullName>
    </submittedName>
</protein>
<sequence>MPSLTDILDDASHAEKYRPADGDTNQKDAHPASNSETSGVHPTFQGPFREPLDVDSGVPKHTLKPSAPSRHSYGASSLTPAARTGPPRSLSFSYNHPIPPSLSSHSHINHDSGDILEEPRRPRGLTDHAIRRDSFTYDLSPRETQFRSPLDTIHLGQKDREREAGDRRGKRKEAASLWDDFKSRLLSDTLTGSPNEETSGVDWAKEKDNRPLSRRVSSAVPSGSGPSSKRARSQARELRAPRYRIRSLFPRLVSSAAKEPPSSAVTPSGVNIADELIVGGLSALILGLWFERDEHGRRRVPILLHRLRIRISDSLHPLHGSHSVFRIECEYANGAMRWVLYRQLRDFLSLHAHFAVSKTYNRNMDKLPEFPRTSIPYFKFLKRESREGGSDVSRADFARLQRESLESYLIDLIRAVMFLPTSNRLAGFLEVSALSIHLAQSSGVQYKAGYLRIVASGNKGAGFGRKSASRLQKRKQKWCMIRDSYLVAVEEPGELDVWDVFLLDADFKIKRPTRYYRQGLSLLHVAQQSQNRLSRPHACLGTTRAQRASHSSVHSARICRMYCILPTGHHHTQSHPARQMTNESNMSSQTRTQSFQYSGSRPPTPLLDPSTNTDPLNERDQRKKKRRMSGDVSKHTFYIENSQMQLKCYARSERQMLQWIAGFEKVAATSHFVGKHRFDSFAPIRMNVSAQWLVDGRDYFWNLSRAILLAKDTIYIHDWWLSPELCLRRPGMPKYRLDNLLENKAKAGVKIFIILYQEVSSRTTPTDSNYAKQRLTTLHPNIMVQRSPSHFQTGTLYWATRILDVLMKLLQHEKLCVIDSTIAFMGGFDLSFGRCAAPGHPLFNPRIADFHTLMKPDEDLHDRLRIPRMPWHDVGLQIVGQPARDLARHFVQRWNYLLRIKKHSRVMPHLTPPPEFRPGELTQLGLTGTCELQICRSAGPWSLGTPDKVECSIQNAYLKGLWTLPIQLSEHFVYLENQFFITSTATEDVTIENRIGDAIFHRIKRAHREGTKWRCCLVIPLLPGFPFPVDHPDASAVRIILDCQNRSISRGPNSLFSRLRRAGIDPNEYFSIFSLRTWGKLRDDVLTTEQVYIHGKVCIVDDRLAIIGSANINERSQRGDRDSELAAMIRDTDMIDGKMAGEPFKVGRFAHSLRVRLMREHVGIDVDALDDEDAQVHDIAEGSHRVNVWSPDVEQRHGHGSVTEKVHHAERAKNTMRAAGDAMLQGDIRDFLAIHGLEDTGSKNVTLPHTRVADATFEEGNSTYPHHSGMTSSSADPLVPILEENGVTNHRRPAQGAHRMSIDEEPEKVESFLAEVQEENWQKFCAPAETSLASEDNPSSDGRMRKYDTNAKEQTLPRTRNAPNYPNPKSPWTLSTPRPKYDANSFEDPICDEFWNDIWVACATYNTEIFRRVFRVIPDDLVTTWKHYKEFVAYHDRLLKPLRTSQPLKDDTVEPIVRVSSAGRTERTSAEQEQQRERRGLEASTGLHRPETVEDNSLLTNGHAQGGFSRGGDSVAEKATLLPASEKSGGPRSTENASGAAFQDKGKKVRGEPAPFTRQEREEMEALVNQLCGHLVVYPTRFLEGEDIANNFLFITDRMLPLPIYD</sequence>
<gene>
    <name evidence="1" type="ORF">F5148DRAFT_1275748</name>
</gene>
<comment type="caution">
    <text evidence="1">The sequence shown here is derived from an EMBL/GenBank/DDBJ whole genome shotgun (WGS) entry which is preliminary data.</text>
</comment>
<evidence type="ECO:0000313" key="1">
    <source>
        <dbReference type="EMBL" id="KAI9508408.1"/>
    </source>
</evidence>
<accession>A0ACC0U9X9</accession>
<organism evidence="1 2">
    <name type="scientific">Russula earlei</name>
    <dbReference type="NCBI Taxonomy" id="71964"/>
    <lineage>
        <taxon>Eukaryota</taxon>
        <taxon>Fungi</taxon>
        <taxon>Dikarya</taxon>
        <taxon>Basidiomycota</taxon>
        <taxon>Agaricomycotina</taxon>
        <taxon>Agaricomycetes</taxon>
        <taxon>Russulales</taxon>
        <taxon>Russulaceae</taxon>
        <taxon>Russula</taxon>
    </lineage>
</organism>
<dbReference type="EMBL" id="JAGFNK010000092">
    <property type="protein sequence ID" value="KAI9508408.1"/>
    <property type="molecule type" value="Genomic_DNA"/>
</dbReference>
<reference evidence="1" key="1">
    <citation type="submission" date="2021-03" db="EMBL/GenBank/DDBJ databases">
        <title>Evolutionary priming and transition to the ectomycorrhizal habit in an iconic lineage of mushroom-forming fungi: is preadaptation a requirement?</title>
        <authorList>
            <consortium name="DOE Joint Genome Institute"/>
            <person name="Looney B.P."/>
            <person name="Miyauchi S."/>
            <person name="Morin E."/>
            <person name="Drula E."/>
            <person name="Courty P.E."/>
            <person name="Chicoki N."/>
            <person name="Fauchery L."/>
            <person name="Kohler A."/>
            <person name="Kuo A."/>
            <person name="LaButti K."/>
            <person name="Pangilinan J."/>
            <person name="Lipzen A."/>
            <person name="Riley R."/>
            <person name="Andreopoulos W."/>
            <person name="He G."/>
            <person name="Johnson J."/>
            <person name="Barry K.W."/>
            <person name="Grigoriev I.V."/>
            <person name="Nagy L."/>
            <person name="Hibbett D."/>
            <person name="Henrissat B."/>
            <person name="Matheny P.B."/>
            <person name="Labbe J."/>
            <person name="Martin A.F."/>
        </authorList>
    </citation>
    <scope>NUCLEOTIDE SEQUENCE</scope>
    <source>
        <strain evidence="1">BPL698</strain>
    </source>
</reference>
<keyword evidence="2" id="KW-1185">Reference proteome</keyword>
<evidence type="ECO:0000313" key="2">
    <source>
        <dbReference type="Proteomes" id="UP001207468"/>
    </source>
</evidence>